<protein>
    <submittedName>
        <fullName evidence="1">Uncharacterized protein</fullName>
    </submittedName>
</protein>
<dbReference type="EMBL" id="JAIWYP010000008">
    <property type="protein sequence ID" value="KAH3780226.1"/>
    <property type="molecule type" value="Genomic_DNA"/>
</dbReference>
<evidence type="ECO:0000313" key="1">
    <source>
        <dbReference type="EMBL" id="KAH3780226.1"/>
    </source>
</evidence>
<organism evidence="1 2">
    <name type="scientific">Dreissena polymorpha</name>
    <name type="common">Zebra mussel</name>
    <name type="synonym">Mytilus polymorpha</name>
    <dbReference type="NCBI Taxonomy" id="45954"/>
    <lineage>
        <taxon>Eukaryota</taxon>
        <taxon>Metazoa</taxon>
        <taxon>Spiralia</taxon>
        <taxon>Lophotrochozoa</taxon>
        <taxon>Mollusca</taxon>
        <taxon>Bivalvia</taxon>
        <taxon>Autobranchia</taxon>
        <taxon>Heteroconchia</taxon>
        <taxon>Euheterodonta</taxon>
        <taxon>Imparidentia</taxon>
        <taxon>Neoheterodontei</taxon>
        <taxon>Myida</taxon>
        <taxon>Dreissenoidea</taxon>
        <taxon>Dreissenidae</taxon>
        <taxon>Dreissena</taxon>
    </lineage>
</organism>
<keyword evidence="2" id="KW-1185">Reference proteome</keyword>
<evidence type="ECO:0000313" key="2">
    <source>
        <dbReference type="Proteomes" id="UP000828390"/>
    </source>
</evidence>
<sequence>MVTVLKEFWDKEIKDIWLAFNASYKSCVSQIPQLVSENIKKCYNAAQLQRENKERYHWKWCDVFMFEHATRKIFAAYDVKTNQSFSEISIGLTQIVTFGTETVQTAQLRDVLMAIVHDEHIYGSYHAGEIMLKIKLGLWKRHIKYSAVVVFFNNDEHNPDVEIDKDSMALRVDLEEIHCTLSFCPLIWSNWLKLNLNVKGFFTAYVVLDPAQNLDPNIIKKCSGAVCVTGCPPRCLKLLTL</sequence>
<name>A0A9D4EID3_DREPO</name>
<accession>A0A9D4EID3</accession>
<dbReference type="AlphaFoldDB" id="A0A9D4EID3"/>
<reference evidence="1" key="2">
    <citation type="submission" date="2020-11" db="EMBL/GenBank/DDBJ databases">
        <authorList>
            <person name="McCartney M.A."/>
            <person name="Auch B."/>
            <person name="Kono T."/>
            <person name="Mallez S."/>
            <person name="Becker A."/>
            <person name="Gohl D.M."/>
            <person name="Silverstein K.A.T."/>
            <person name="Koren S."/>
            <person name="Bechman K.B."/>
            <person name="Herman A."/>
            <person name="Abrahante J.E."/>
            <person name="Garbe J."/>
        </authorList>
    </citation>
    <scope>NUCLEOTIDE SEQUENCE</scope>
    <source>
        <strain evidence="1">Duluth1</strain>
        <tissue evidence="1">Whole animal</tissue>
    </source>
</reference>
<gene>
    <name evidence="1" type="ORF">DPMN_158037</name>
</gene>
<proteinExistence type="predicted"/>
<comment type="caution">
    <text evidence="1">The sequence shown here is derived from an EMBL/GenBank/DDBJ whole genome shotgun (WGS) entry which is preliminary data.</text>
</comment>
<reference evidence="1" key="1">
    <citation type="journal article" date="2019" name="bioRxiv">
        <title>The Genome of the Zebra Mussel, Dreissena polymorpha: A Resource for Invasive Species Research.</title>
        <authorList>
            <person name="McCartney M.A."/>
            <person name="Auch B."/>
            <person name="Kono T."/>
            <person name="Mallez S."/>
            <person name="Zhang Y."/>
            <person name="Obille A."/>
            <person name="Becker A."/>
            <person name="Abrahante J.E."/>
            <person name="Garbe J."/>
            <person name="Badalamenti J.P."/>
            <person name="Herman A."/>
            <person name="Mangelson H."/>
            <person name="Liachko I."/>
            <person name="Sullivan S."/>
            <person name="Sone E.D."/>
            <person name="Koren S."/>
            <person name="Silverstein K.A.T."/>
            <person name="Beckman K.B."/>
            <person name="Gohl D.M."/>
        </authorList>
    </citation>
    <scope>NUCLEOTIDE SEQUENCE</scope>
    <source>
        <strain evidence="1">Duluth1</strain>
        <tissue evidence="1">Whole animal</tissue>
    </source>
</reference>
<dbReference type="Proteomes" id="UP000828390">
    <property type="component" value="Unassembled WGS sequence"/>
</dbReference>